<sequence length="409" mass="45888">MDIKDKVVGSWCGMAVGDAMGLSAKSIKPETIQQLFGSMNSFKDVRPFIGKGIKRFKMQGLYGIQTQGSLVIADCLLQNRKWNAEKTTEFLTKLSVGGPEYYWGVYRRPDKNFSQSINSLKDTVPRVVDHNPADATFLTMGIPAGLIHKDRPEIGISLNINIGLMMSRNLCEITGLALTGYLVSRFLLLKPESEEPVHQAEQVLITAEEFCQKIETQVEKTAPTLWNQTPESKRGLLKQTLKSLRERWSFGCDELLNWICQNASDRHKIKITSPAQCYVLTLLPLCLLLVLREGREFDSTLTTGLNMGKEADKIGALVGAFAGAIYGWQEIPEPWRSGLVNIKEILIRGEGLFSGRFPKAAKDLYEMELGLTTKEFDVGKKYFSKTPVSFFRPTPRPKLSWEDGDNKKP</sequence>
<evidence type="ECO:0008006" key="2">
    <source>
        <dbReference type="Google" id="ProtNLM"/>
    </source>
</evidence>
<proteinExistence type="predicted"/>
<accession>A0A381Y3K3</accession>
<dbReference type="Gene3D" id="1.10.4080.10">
    <property type="entry name" value="ADP-ribosylation/Crystallin J1"/>
    <property type="match status" value="1"/>
</dbReference>
<organism evidence="1">
    <name type="scientific">marine metagenome</name>
    <dbReference type="NCBI Taxonomy" id="408172"/>
    <lineage>
        <taxon>unclassified sequences</taxon>
        <taxon>metagenomes</taxon>
        <taxon>ecological metagenomes</taxon>
    </lineage>
</organism>
<feature type="non-terminal residue" evidence="1">
    <location>
        <position position="409"/>
    </location>
</feature>
<name>A0A381Y3K3_9ZZZZ</name>
<gene>
    <name evidence="1" type="ORF">METZ01_LOCUS124513</name>
</gene>
<dbReference type="InterPro" id="IPR036705">
    <property type="entry name" value="Ribosyl_crysJ1_sf"/>
</dbReference>
<dbReference type="InterPro" id="IPR005502">
    <property type="entry name" value="Ribosyl_crysJ1"/>
</dbReference>
<reference evidence="1" key="1">
    <citation type="submission" date="2018-05" db="EMBL/GenBank/DDBJ databases">
        <authorList>
            <person name="Lanie J.A."/>
            <person name="Ng W.-L."/>
            <person name="Kazmierczak K.M."/>
            <person name="Andrzejewski T.M."/>
            <person name="Davidsen T.M."/>
            <person name="Wayne K.J."/>
            <person name="Tettelin H."/>
            <person name="Glass J.I."/>
            <person name="Rusch D."/>
            <person name="Podicherti R."/>
            <person name="Tsui H.-C.T."/>
            <person name="Winkler M.E."/>
        </authorList>
    </citation>
    <scope>NUCLEOTIDE SEQUENCE</scope>
</reference>
<dbReference type="Pfam" id="PF03747">
    <property type="entry name" value="ADP_ribosyl_GH"/>
    <property type="match status" value="1"/>
</dbReference>
<dbReference type="EMBL" id="UINC01017322">
    <property type="protein sequence ID" value="SVA71659.1"/>
    <property type="molecule type" value="Genomic_DNA"/>
</dbReference>
<protein>
    <recommendedName>
        <fullName evidence="2">ADP-ribosylglycohydrolase</fullName>
    </recommendedName>
</protein>
<dbReference type="AlphaFoldDB" id="A0A381Y3K3"/>
<evidence type="ECO:0000313" key="1">
    <source>
        <dbReference type="EMBL" id="SVA71659.1"/>
    </source>
</evidence>
<dbReference type="SUPFAM" id="SSF101478">
    <property type="entry name" value="ADP-ribosylglycohydrolase"/>
    <property type="match status" value="1"/>
</dbReference>